<evidence type="ECO:0000313" key="3">
    <source>
        <dbReference type="Proteomes" id="UP001152799"/>
    </source>
</evidence>
<gene>
    <name evidence="2" type="ORF">CEUTPL_LOCUS7668</name>
</gene>
<organism evidence="2 3">
    <name type="scientific">Ceutorhynchus assimilis</name>
    <name type="common">cabbage seed weevil</name>
    <dbReference type="NCBI Taxonomy" id="467358"/>
    <lineage>
        <taxon>Eukaryota</taxon>
        <taxon>Metazoa</taxon>
        <taxon>Ecdysozoa</taxon>
        <taxon>Arthropoda</taxon>
        <taxon>Hexapoda</taxon>
        <taxon>Insecta</taxon>
        <taxon>Pterygota</taxon>
        <taxon>Neoptera</taxon>
        <taxon>Endopterygota</taxon>
        <taxon>Coleoptera</taxon>
        <taxon>Polyphaga</taxon>
        <taxon>Cucujiformia</taxon>
        <taxon>Curculionidae</taxon>
        <taxon>Ceutorhynchinae</taxon>
        <taxon>Ceutorhynchus</taxon>
    </lineage>
</organism>
<sequence length="128" mass="14970">MALLQEMDKKYNVLIEKYEGQVRINEELRSELKEIKVELNKRDQKEINQNMLIFGIPPKEDEDLTNIVKKVGQELQVDLNAERFTAVRMGKMGGDANKNPVRIRFESIELVIPPYNQNKAEKKDLREV</sequence>
<dbReference type="EMBL" id="OU892280">
    <property type="protein sequence ID" value="CAG9767101.1"/>
    <property type="molecule type" value="Genomic_DNA"/>
</dbReference>
<dbReference type="AlphaFoldDB" id="A0A9N9MP10"/>
<reference evidence="2" key="1">
    <citation type="submission" date="2022-01" db="EMBL/GenBank/DDBJ databases">
        <authorList>
            <person name="King R."/>
        </authorList>
    </citation>
    <scope>NUCLEOTIDE SEQUENCE</scope>
</reference>
<keyword evidence="1" id="KW-0175">Coiled coil</keyword>
<feature type="coiled-coil region" evidence="1">
    <location>
        <begin position="18"/>
        <end position="45"/>
    </location>
</feature>
<name>A0A9N9MP10_9CUCU</name>
<dbReference type="Proteomes" id="UP001152799">
    <property type="component" value="Chromosome 4"/>
</dbReference>
<keyword evidence="3" id="KW-1185">Reference proteome</keyword>
<evidence type="ECO:0000313" key="2">
    <source>
        <dbReference type="EMBL" id="CAG9767101.1"/>
    </source>
</evidence>
<dbReference type="OrthoDB" id="6773532at2759"/>
<proteinExistence type="predicted"/>
<evidence type="ECO:0000256" key="1">
    <source>
        <dbReference type="SAM" id="Coils"/>
    </source>
</evidence>
<protein>
    <submittedName>
        <fullName evidence="2">Uncharacterized protein</fullName>
    </submittedName>
</protein>
<accession>A0A9N9MP10</accession>